<dbReference type="Proteomes" id="UP000053617">
    <property type="component" value="Unassembled WGS sequence"/>
</dbReference>
<dbReference type="EMBL" id="KN847476">
    <property type="protein sequence ID" value="KIX08147.1"/>
    <property type="molecule type" value="Genomic_DNA"/>
</dbReference>
<dbReference type="AlphaFoldDB" id="A0A0D2G0V3"/>
<evidence type="ECO:0000256" key="1">
    <source>
        <dbReference type="SAM" id="MobiDB-lite"/>
    </source>
</evidence>
<name>A0A0D2G0V3_9EURO</name>
<dbReference type="VEuPathDB" id="FungiDB:Z518_02803"/>
<organism evidence="2 3">
    <name type="scientific">Rhinocladiella mackenziei CBS 650.93</name>
    <dbReference type="NCBI Taxonomy" id="1442369"/>
    <lineage>
        <taxon>Eukaryota</taxon>
        <taxon>Fungi</taxon>
        <taxon>Dikarya</taxon>
        <taxon>Ascomycota</taxon>
        <taxon>Pezizomycotina</taxon>
        <taxon>Eurotiomycetes</taxon>
        <taxon>Chaetothyriomycetidae</taxon>
        <taxon>Chaetothyriales</taxon>
        <taxon>Herpotrichiellaceae</taxon>
        <taxon>Rhinocladiella</taxon>
    </lineage>
</organism>
<gene>
    <name evidence="2" type="ORF">Z518_02803</name>
</gene>
<sequence length="441" mass="49398">MGTVPTIAPKGWHSREIKLPSVAELLNGQPPVSSFPSTGLDQRHGASRSNDLPILPNIHRVLPQIPELVKEVEAPILEGSPKKACPSPPNQLPSPAFTFTAATPACSTSADVEHDFEGSLEDLLKPAEPDFLSLHHCISELLDTSVKPAYKQGWYRPHSPGNEVSHKLEDKIRGLDRDSLVQTFFSRNEERIPYGERVTIPKRLTDERAASEIPSLIIEADPVALARRKRNKESSENHKEVEKKRRDQHRKLQKQSHLRCGDVVAECGDEHAREQKASTRSQSAKGPGKDEQLWAAIYAQELAARVVQSEHDRRKRAEKIIRVLLQFIRRQMNPNLGAQEEQDRFDFMHSTSLRLPTCVGKRRFQIDSDGEAQRGPAENASTDSESGYSRSSSSCSLWKRRRGLPQDECRSMTMQSISPSPTASPDETKAFISNVILDTEH</sequence>
<feature type="compositionally biased region" description="Low complexity" evidence="1">
    <location>
        <begin position="381"/>
        <end position="397"/>
    </location>
</feature>
<proteinExistence type="predicted"/>
<dbReference type="RefSeq" id="XP_013275283.1">
    <property type="nucleotide sequence ID" value="XM_013419829.1"/>
</dbReference>
<dbReference type="HOGENOM" id="CLU_046005_0_0_1"/>
<dbReference type="OrthoDB" id="4161012at2759"/>
<feature type="region of interest" description="Disordered" evidence="1">
    <location>
        <begin position="366"/>
        <end position="429"/>
    </location>
</feature>
<keyword evidence="3" id="KW-1185">Reference proteome</keyword>
<feature type="region of interest" description="Disordered" evidence="1">
    <location>
        <begin position="28"/>
        <end position="51"/>
    </location>
</feature>
<reference evidence="2 3" key="1">
    <citation type="submission" date="2015-01" db="EMBL/GenBank/DDBJ databases">
        <title>The Genome Sequence of Rhinocladiella mackenzie CBS 650.93.</title>
        <authorList>
            <consortium name="The Broad Institute Genomics Platform"/>
            <person name="Cuomo C."/>
            <person name="de Hoog S."/>
            <person name="Gorbushina A."/>
            <person name="Stielow B."/>
            <person name="Teixiera M."/>
            <person name="Abouelleil A."/>
            <person name="Chapman S.B."/>
            <person name="Priest M."/>
            <person name="Young S.K."/>
            <person name="Wortman J."/>
            <person name="Nusbaum C."/>
            <person name="Birren B."/>
        </authorList>
    </citation>
    <scope>NUCLEOTIDE SEQUENCE [LARGE SCALE GENOMIC DNA]</scope>
    <source>
        <strain evidence="2 3">CBS 650.93</strain>
    </source>
</reference>
<feature type="compositionally biased region" description="Polar residues" evidence="1">
    <location>
        <begin position="30"/>
        <end position="40"/>
    </location>
</feature>
<feature type="compositionally biased region" description="Basic and acidic residues" evidence="1">
    <location>
        <begin position="232"/>
        <end position="245"/>
    </location>
</feature>
<feature type="compositionally biased region" description="Basic residues" evidence="1">
    <location>
        <begin position="246"/>
        <end position="257"/>
    </location>
</feature>
<evidence type="ECO:0000313" key="3">
    <source>
        <dbReference type="Proteomes" id="UP000053617"/>
    </source>
</evidence>
<accession>A0A0D2G0V3</accession>
<protein>
    <submittedName>
        <fullName evidence="2">Uncharacterized protein</fullName>
    </submittedName>
</protein>
<feature type="compositionally biased region" description="Polar residues" evidence="1">
    <location>
        <begin position="412"/>
        <end position="425"/>
    </location>
</feature>
<feature type="region of interest" description="Disordered" evidence="1">
    <location>
        <begin position="228"/>
        <end position="257"/>
    </location>
</feature>
<dbReference type="GeneID" id="25290874"/>
<evidence type="ECO:0000313" key="2">
    <source>
        <dbReference type="EMBL" id="KIX08147.1"/>
    </source>
</evidence>